<dbReference type="Ensembl" id="ENSZLMT00000004204.1">
    <property type="protein sequence ID" value="ENSZLMP00000004065.1"/>
    <property type="gene ID" value="ENSZLMG00000002923.1"/>
</dbReference>
<reference evidence="2" key="2">
    <citation type="submission" date="2025-09" db="UniProtKB">
        <authorList>
            <consortium name="Ensembl"/>
        </authorList>
    </citation>
    <scope>IDENTIFICATION</scope>
</reference>
<name>A0A8D2NXC1_ZOSLA</name>
<dbReference type="AlphaFoldDB" id="A0A8D2NXC1"/>
<reference evidence="2" key="1">
    <citation type="submission" date="2025-08" db="UniProtKB">
        <authorList>
            <consortium name="Ensembl"/>
        </authorList>
    </citation>
    <scope>IDENTIFICATION</scope>
</reference>
<feature type="region of interest" description="Disordered" evidence="1">
    <location>
        <begin position="1"/>
        <end position="76"/>
    </location>
</feature>
<proteinExistence type="predicted"/>
<keyword evidence="3" id="KW-1185">Reference proteome</keyword>
<dbReference type="Proteomes" id="UP000694401">
    <property type="component" value="Unassembled WGS sequence"/>
</dbReference>
<sequence length="205" mass="21152">HAPQEEEAAHLLHPPADLRAGEALPPAEVPGLGRARCPGQGPQDDGRPGEDLVPEPAHQVEVRDRGSRWGSPGGTDLAAAALPGAPMAAQRRANPSGAEPACKNACGCATGMNVRVHTRVRWVPSVSPEGEEVSAPLSAAELRGSPRPGAVGVPGSAQCGEFRPRGVRGASSPKRFLFVLLPGVPVKPERKGRLCSHGASRAPSQ</sequence>
<evidence type="ECO:0000313" key="3">
    <source>
        <dbReference type="Proteomes" id="UP000694401"/>
    </source>
</evidence>
<feature type="region of interest" description="Disordered" evidence="1">
    <location>
        <begin position="142"/>
        <end position="167"/>
    </location>
</feature>
<evidence type="ECO:0000256" key="1">
    <source>
        <dbReference type="SAM" id="MobiDB-lite"/>
    </source>
</evidence>
<protein>
    <submittedName>
        <fullName evidence="2">Uncharacterized protein</fullName>
    </submittedName>
</protein>
<accession>A0A8D2NXC1</accession>
<feature type="compositionally biased region" description="Basic and acidic residues" evidence="1">
    <location>
        <begin position="58"/>
        <end position="67"/>
    </location>
</feature>
<evidence type="ECO:0000313" key="2">
    <source>
        <dbReference type="Ensembl" id="ENSZLMP00000004065.1"/>
    </source>
</evidence>
<organism evidence="2 3">
    <name type="scientific">Zosterops lateralis melanops</name>
    <dbReference type="NCBI Taxonomy" id="1220523"/>
    <lineage>
        <taxon>Eukaryota</taxon>
        <taxon>Metazoa</taxon>
        <taxon>Chordata</taxon>
        <taxon>Craniata</taxon>
        <taxon>Vertebrata</taxon>
        <taxon>Euteleostomi</taxon>
        <taxon>Archelosauria</taxon>
        <taxon>Archosauria</taxon>
        <taxon>Dinosauria</taxon>
        <taxon>Saurischia</taxon>
        <taxon>Theropoda</taxon>
        <taxon>Coelurosauria</taxon>
        <taxon>Aves</taxon>
        <taxon>Neognathae</taxon>
        <taxon>Neoaves</taxon>
        <taxon>Telluraves</taxon>
        <taxon>Australaves</taxon>
        <taxon>Passeriformes</taxon>
        <taxon>Sylvioidea</taxon>
        <taxon>Zosteropidae</taxon>
        <taxon>Zosterops</taxon>
    </lineage>
</organism>